<dbReference type="PROSITE" id="PS00854">
    <property type="entry name" value="PROTEASOME_BETA_1"/>
    <property type="match status" value="1"/>
</dbReference>
<name>A0A1E7FR09_9STRA</name>
<dbReference type="InterPro" id="IPR035206">
    <property type="entry name" value="Proteasome_beta2"/>
</dbReference>
<evidence type="ECO:0000256" key="3">
    <source>
        <dbReference type="ARBA" id="ARBA00023242"/>
    </source>
</evidence>
<dbReference type="Pfam" id="PF00227">
    <property type="entry name" value="Proteasome"/>
    <property type="match status" value="1"/>
</dbReference>
<dbReference type="GO" id="GO:0005634">
    <property type="term" value="C:nucleus"/>
    <property type="evidence" value="ECO:0007669"/>
    <property type="project" value="UniProtKB-SubCell"/>
</dbReference>
<dbReference type="PROSITE" id="PS51476">
    <property type="entry name" value="PROTEASOME_BETA_2"/>
    <property type="match status" value="1"/>
</dbReference>
<comment type="similarity">
    <text evidence="4">Belongs to the peptidase T1B family.</text>
</comment>
<evidence type="ECO:0000313" key="6">
    <source>
        <dbReference type="Proteomes" id="UP000095751"/>
    </source>
</evidence>
<comment type="subcellular location">
    <subcellularLocation>
        <location evidence="4">Cytoplasm</location>
    </subcellularLocation>
    <subcellularLocation>
        <location evidence="4">Nucleus</location>
    </subcellularLocation>
</comment>
<gene>
    <name evidence="5" type="ORF">FRACYDRAFT_205878</name>
</gene>
<accession>A0A1E7FR09</accession>
<proteinExistence type="inferred from homology"/>
<dbReference type="SUPFAM" id="SSF56235">
    <property type="entry name" value="N-terminal nucleophile aminohydrolases (Ntn hydrolases)"/>
    <property type="match status" value="1"/>
</dbReference>
<evidence type="ECO:0000256" key="1">
    <source>
        <dbReference type="ARBA" id="ARBA00022490"/>
    </source>
</evidence>
<dbReference type="KEGG" id="fcy:FRACYDRAFT_205878"/>
<dbReference type="CDD" id="cd03758">
    <property type="entry name" value="proteasome_beta_type_2"/>
    <property type="match status" value="1"/>
</dbReference>
<dbReference type="Proteomes" id="UP000095751">
    <property type="component" value="Unassembled WGS sequence"/>
</dbReference>
<dbReference type="OrthoDB" id="268428at2759"/>
<organism evidence="5 6">
    <name type="scientific">Fragilariopsis cylindrus CCMP1102</name>
    <dbReference type="NCBI Taxonomy" id="635003"/>
    <lineage>
        <taxon>Eukaryota</taxon>
        <taxon>Sar</taxon>
        <taxon>Stramenopiles</taxon>
        <taxon>Ochrophyta</taxon>
        <taxon>Bacillariophyta</taxon>
        <taxon>Bacillariophyceae</taxon>
        <taxon>Bacillariophycidae</taxon>
        <taxon>Bacillariales</taxon>
        <taxon>Bacillariaceae</taxon>
        <taxon>Fragilariopsis</taxon>
    </lineage>
</organism>
<comment type="function">
    <text evidence="4">Component of the proteasome, a multicatalytic proteinase complex which is characterized by its ability to cleave peptides with Arg, Phe, Tyr, Leu, and Glu adjacent to the leaving group at neutral or slightly basic pH. The proteasome has an ATP-dependent proteolytic activity.</text>
</comment>
<dbReference type="InParanoid" id="A0A1E7FR09"/>
<dbReference type="PANTHER" id="PTHR32194:SF2">
    <property type="entry name" value="PROTEASOME SUBUNIT BETA TYPE-1"/>
    <property type="match status" value="1"/>
</dbReference>
<dbReference type="AlphaFoldDB" id="A0A1E7FR09"/>
<evidence type="ECO:0000256" key="2">
    <source>
        <dbReference type="ARBA" id="ARBA00022942"/>
    </source>
</evidence>
<reference evidence="5 6" key="1">
    <citation type="submission" date="2016-09" db="EMBL/GenBank/DDBJ databases">
        <title>Extensive genetic diversity and differential bi-allelic expression allows diatom success in the polar Southern Ocean.</title>
        <authorList>
            <consortium name="DOE Joint Genome Institute"/>
            <person name="Mock T."/>
            <person name="Otillar R.P."/>
            <person name="Strauss J."/>
            <person name="Dupont C."/>
            <person name="Frickenhaus S."/>
            <person name="Maumus F."/>
            <person name="Mcmullan M."/>
            <person name="Sanges R."/>
            <person name="Schmutz J."/>
            <person name="Toseland A."/>
            <person name="Valas R."/>
            <person name="Veluchamy A."/>
            <person name="Ward B.J."/>
            <person name="Allen A."/>
            <person name="Barry K."/>
            <person name="Falciatore A."/>
            <person name="Ferrante M."/>
            <person name="Fortunato A.E."/>
            <person name="Gloeckner G."/>
            <person name="Gruber A."/>
            <person name="Hipkin R."/>
            <person name="Janech M."/>
            <person name="Kroth P."/>
            <person name="Leese F."/>
            <person name="Lindquist E."/>
            <person name="Lyon B.R."/>
            <person name="Martin J."/>
            <person name="Mayer C."/>
            <person name="Parker M."/>
            <person name="Quesneville H."/>
            <person name="Raymond J."/>
            <person name="Uhlig C."/>
            <person name="Valentin K.U."/>
            <person name="Worden A.Z."/>
            <person name="Armbrust E.V."/>
            <person name="Bowler C."/>
            <person name="Green B."/>
            <person name="Moulton V."/>
            <person name="Van Oosterhout C."/>
            <person name="Grigoriev I."/>
        </authorList>
    </citation>
    <scope>NUCLEOTIDE SEQUENCE [LARGE SCALE GENOMIC DNA]</scope>
    <source>
        <strain evidence="5 6">CCMP1102</strain>
    </source>
</reference>
<dbReference type="GO" id="GO:0005839">
    <property type="term" value="C:proteasome core complex"/>
    <property type="evidence" value="ECO:0007669"/>
    <property type="project" value="InterPro"/>
</dbReference>
<dbReference type="FunCoup" id="A0A1E7FR09">
    <property type="interactions" value="310"/>
</dbReference>
<protein>
    <recommendedName>
        <fullName evidence="4">Proteasome subunit beta</fullName>
    </recommendedName>
</protein>
<keyword evidence="3 4" id="KW-0539">Nucleus</keyword>
<dbReference type="InterPro" id="IPR001353">
    <property type="entry name" value="Proteasome_sua/b"/>
</dbReference>
<sequence>MADTVFGITYNGGVIIAADQSNGRSILTYQKNLDKIAKLTDYSMMGVSGANSDLVQFTQYVSKNINLYEISNEGTKLSTHAQANFARGELATAIRKGPYQVNVLIGGYDAGKQGAPGSVSLYYLDYFGALHKVKYGAQGYAQYFCASIFDREYKENLTEEEAIKILGKCILEMKTRFMLSQPNFIMKKVDKDGVSVLSFGEDPADT</sequence>
<keyword evidence="6" id="KW-1185">Reference proteome</keyword>
<dbReference type="PANTHER" id="PTHR32194">
    <property type="entry name" value="METALLOPROTEASE TLDD"/>
    <property type="match status" value="1"/>
</dbReference>
<keyword evidence="2 4" id="KW-0647">Proteasome</keyword>
<dbReference type="GO" id="GO:0005737">
    <property type="term" value="C:cytoplasm"/>
    <property type="evidence" value="ECO:0007669"/>
    <property type="project" value="UniProtKB-SubCell"/>
</dbReference>
<dbReference type="Gene3D" id="3.60.20.10">
    <property type="entry name" value="Glutamine Phosphoribosylpyrophosphate, subunit 1, domain 1"/>
    <property type="match status" value="1"/>
</dbReference>
<dbReference type="EMBL" id="KV784354">
    <property type="protein sequence ID" value="OEU20588.1"/>
    <property type="molecule type" value="Genomic_DNA"/>
</dbReference>
<comment type="subunit">
    <text evidence="4">Component of the proteasome complex.</text>
</comment>
<keyword evidence="1 4" id="KW-0963">Cytoplasm</keyword>
<dbReference type="InterPro" id="IPR029055">
    <property type="entry name" value="Ntn_hydrolases_N"/>
</dbReference>
<dbReference type="InterPro" id="IPR016050">
    <property type="entry name" value="Proteasome_bsu_CS"/>
</dbReference>
<evidence type="ECO:0000313" key="5">
    <source>
        <dbReference type="EMBL" id="OEU20588.1"/>
    </source>
</evidence>
<dbReference type="InterPro" id="IPR023333">
    <property type="entry name" value="Proteasome_suB-type"/>
</dbReference>
<dbReference type="GO" id="GO:0010498">
    <property type="term" value="P:proteasomal protein catabolic process"/>
    <property type="evidence" value="ECO:0007669"/>
    <property type="project" value="InterPro"/>
</dbReference>
<evidence type="ECO:0000256" key="4">
    <source>
        <dbReference type="RuleBase" id="RU004203"/>
    </source>
</evidence>